<proteinExistence type="predicted"/>
<dbReference type="RefSeq" id="WP_390306642.1">
    <property type="nucleotide sequence ID" value="NZ_JBHRRZ010000017.1"/>
</dbReference>
<comment type="caution">
    <text evidence="1">The sequence shown here is derived from an EMBL/GenBank/DDBJ whole genome shotgun (WGS) entry which is preliminary data.</text>
</comment>
<dbReference type="EMBL" id="JBHRRZ010000017">
    <property type="protein sequence ID" value="MFC2949012.1"/>
    <property type="molecule type" value="Genomic_DNA"/>
</dbReference>
<dbReference type="Proteomes" id="UP001595387">
    <property type="component" value="Unassembled WGS sequence"/>
</dbReference>
<name>A0ABV7A7E3_9BACI</name>
<keyword evidence="2" id="KW-1185">Reference proteome</keyword>
<accession>A0ABV7A7E3</accession>
<organism evidence="1 2">
    <name type="scientific">Virgibacillus sediminis</name>
    <dbReference type="NCBI Taxonomy" id="202260"/>
    <lineage>
        <taxon>Bacteria</taxon>
        <taxon>Bacillati</taxon>
        <taxon>Bacillota</taxon>
        <taxon>Bacilli</taxon>
        <taxon>Bacillales</taxon>
        <taxon>Bacillaceae</taxon>
        <taxon>Virgibacillus</taxon>
    </lineage>
</organism>
<evidence type="ECO:0000313" key="2">
    <source>
        <dbReference type="Proteomes" id="UP001595387"/>
    </source>
</evidence>
<sequence length="105" mass="11614">MKPIQAYFKSENDAEAARTALQRLKTEHVMVDSIPNDQKQARLIPLNNPGAGAGTVGFMGRAEAEMLQGDDQTSITHVLEGEVGEQEYEQATEILKQHNGYDLEK</sequence>
<protein>
    <recommendedName>
        <fullName evidence="3">General stress protein 17M-like domain-containing protein</fullName>
    </recommendedName>
</protein>
<evidence type="ECO:0000313" key="1">
    <source>
        <dbReference type="EMBL" id="MFC2949012.1"/>
    </source>
</evidence>
<gene>
    <name evidence="1" type="ORF">ACFODW_11760</name>
</gene>
<reference evidence="2" key="1">
    <citation type="journal article" date="2019" name="Int. J. Syst. Evol. Microbiol.">
        <title>The Global Catalogue of Microorganisms (GCM) 10K type strain sequencing project: providing services to taxonomists for standard genome sequencing and annotation.</title>
        <authorList>
            <consortium name="The Broad Institute Genomics Platform"/>
            <consortium name="The Broad Institute Genome Sequencing Center for Infectious Disease"/>
            <person name="Wu L."/>
            <person name="Ma J."/>
        </authorList>
    </citation>
    <scope>NUCLEOTIDE SEQUENCE [LARGE SCALE GENOMIC DNA]</scope>
    <source>
        <strain evidence="2">KCTC 13193</strain>
    </source>
</reference>
<evidence type="ECO:0008006" key="3">
    <source>
        <dbReference type="Google" id="ProtNLM"/>
    </source>
</evidence>